<dbReference type="GO" id="GO:0051415">
    <property type="term" value="P:microtubule nucleation by interphase microtubule organizing center"/>
    <property type="evidence" value="ECO:0007669"/>
    <property type="project" value="TreeGrafter"/>
</dbReference>
<comment type="similarity">
    <text evidence="2">Belongs to the MOZART1 family.</text>
</comment>
<evidence type="ECO:0000313" key="6">
    <source>
        <dbReference type="Proteomes" id="UP000054408"/>
    </source>
</evidence>
<dbReference type="Proteomes" id="UP000054408">
    <property type="component" value="Unassembled WGS sequence"/>
</dbReference>
<dbReference type="GO" id="GO:0033566">
    <property type="term" value="P:gamma-tubulin complex localization"/>
    <property type="evidence" value="ECO:0007669"/>
    <property type="project" value="InterPro"/>
</dbReference>
<gene>
    <name evidence="5" type="ORF">AMSG_01119</name>
</gene>
<dbReference type="GO" id="GO:0000931">
    <property type="term" value="C:gamma-tubulin ring complex"/>
    <property type="evidence" value="ECO:0007669"/>
    <property type="project" value="InterPro"/>
</dbReference>
<evidence type="ECO:0000256" key="3">
    <source>
        <dbReference type="ARBA" id="ARBA00022490"/>
    </source>
</evidence>
<organism evidence="5 6">
    <name type="scientific">Thecamonas trahens ATCC 50062</name>
    <dbReference type="NCBI Taxonomy" id="461836"/>
    <lineage>
        <taxon>Eukaryota</taxon>
        <taxon>Apusozoa</taxon>
        <taxon>Apusomonadida</taxon>
        <taxon>Apusomonadidae</taxon>
        <taxon>Thecamonas</taxon>
    </lineage>
</organism>
<dbReference type="EMBL" id="GL349436">
    <property type="protein sequence ID" value="KNC52292.1"/>
    <property type="molecule type" value="Genomic_DNA"/>
</dbReference>
<dbReference type="GO" id="GO:0090307">
    <property type="term" value="P:mitotic spindle assembly"/>
    <property type="evidence" value="ECO:0007669"/>
    <property type="project" value="TreeGrafter"/>
</dbReference>
<dbReference type="AlphaFoldDB" id="A0A0L0DJ02"/>
<dbReference type="PANTHER" id="PTHR28520:SF2">
    <property type="entry name" value="MITOTIC-SPINDLE ORGANIZING PROTEIN 1"/>
    <property type="match status" value="1"/>
</dbReference>
<dbReference type="OMA" id="LSICVGM"/>
<comment type="subcellular location">
    <subcellularLocation>
        <location evidence="1">Cytoplasm</location>
        <location evidence="1">Cytoskeleton</location>
        <location evidence="1">Microtubule organizing center</location>
    </subcellularLocation>
</comment>
<dbReference type="GeneID" id="25560888"/>
<dbReference type="RefSeq" id="XP_013762291.1">
    <property type="nucleotide sequence ID" value="XM_013906837.1"/>
</dbReference>
<evidence type="ECO:0000256" key="1">
    <source>
        <dbReference type="ARBA" id="ARBA00004267"/>
    </source>
</evidence>
<dbReference type="Pfam" id="PF12554">
    <property type="entry name" value="MOZART1"/>
    <property type="match status" value="1"/>
</dbReference>
<dbReference type="InterPro" id="IPR022214">
    <property type="entry name" value="MZT1"/>
</dbReference>
<evidence type="ECO:0008006" key="7">
    <source>
        <dbReference type="Google" id="ProtNLM"/>
    </source>
</evidence>
<keyword evidence="3" id="KW-0963">Cytoplasm</keyword>
<evidence type="ECO:0000256" key="2">
    <source>
        <dbReference type="ARBA" id="ARBA00011015"/>
    </source>
</evidence>
<name>A0A0L0DJ02_THETB</name>
<keyword evidence="6" id="KW-1185">Reference proteome</keyword>
<protein>
    <recommendedName>
        <fullName evidence="7">Mitotic-spindle organizing protein 1</fullName>
    </recommendedName>
</protein>
<proteinExistence type="inferred from homology"/>
<evidence type="ECO:0000313" key="5">
    <source>
        <dbReference type="EMBL" id="KNC52292.1"/>
    </source>
</evidence>
<keyword evidence="4" id="KW-0206">Cytoskeleton</keyword>
<dbReference type="PANTHER" id="PTHR28520">
    <property type="entry name" value="MITOTIC-SPINDLE ORGANIZING PROTEIN 1"/>
    <property type="match status" value="1"/>
</dbReference>
<dbReference type="STRING" id="461836.A0A0L0DJ02"/>
<dbReference type="OrthoDB" id="48571at2759"/>
<reference evidence="5 6" key="1">
    <citation type="submission" date="2010-05" db="EMBL/GenBank/DDBJ databases">
        <title>The Genome Sequence of Thecamonas trahens ATCC 50062.</title>
        <authorList>
            <consortium name="The Broad Institute Genome Sequencing Platform"/>
            <person name="Russ C."/>
            <person name="Cuomo C."/>
            <person name="Shea T."/>
            <person name="Young S.K."/>
            <person name="Zeng Q."/>
            <person name="Koehrsen M."/>
            <person name="Haas B."/>
            <person name="Borodovsky M."/>
            <person name="Guigo R."/>
            <person name="Alvarado L."/>
            <person name="Berlin A."/>
            <person name="Bochicchio J."/>
            <person name="Borenstein D."/>
            <person name="Chapman S."/>
            <person name="Chen Z."/>
            <person name="Freedman E."/>
            <person name="Gellesch M."/>
            <person name="Goldberg J."/>
            <person name="Griggs A."/>
            <person name="Gujja S."/>
            <person name="Heilman E."/>
            <person name="Heiman D."/>
            <person name="Hepburn T."/>
            <person name="Howarth C."/>
            <person name="Jen D."/>
            <person name="Larson L."/>
            <person name="Mehta T."/>
            <person name="Park D."/>
            <person name="Pearson M."/>
            <person name="Roberts A."/>
            <person name="Saif S."/>
            <person name="Shenoy N."/>
            <person name="Sisk P."/>
            <person name="Stolte C."/>
            <person name="Sykes S."/>
            <person name="Thomson T."/>
            <person name="Walk T."/>
            <person name="White J."/>
            <person name="Yandava C."/>
            <person name="Burger G."/>
            <person name="Gray M.W."/>
            <person name="Holland P.W.H."/>
            <person name="King N."/>
            <person name="Lang F.B.F."/>
            <person name="Roger A.J."/>
            <person name="Ruiz-Trillo I."/>
            <person name="Lander E."/>
            <person name="Nusbaum C."/>
        </authorList>
    </citation>
    <scope>NUCLEOTIDE SEQUENCE [LARGE SCALE GENOMIC DNA]</scope>
    <source>
        <strain evidence="5 6">ATCC 50062</strain>
    </source>
</reference>
<sequence>MEHQVQQAMEVITEMSDMLNTGLTREQLALVVDLCEKGVNPEALAAVITEIRREAEALKAEAAHTP</sequence>
<evidence type="ECO:0000256" key="4">
    <source>
        <dbReference type="ARBA" id="ARBA00023212"/>
    </source>
</evidence>
<accession>A0A0L0DJ02</accession>
<dbReference type="GO" id="GO:0031021">
    <property type="term" value="C:interphase microtubule organizing center"/>
    <property type="evidence" value="ECO:0007669"/>
    <property type="project" value="TreeGrafter"/>
</dbReference>
<dbReference type="GO" id="GO:0005819">
    <property type="term" value="C:spindle"/>
    <property type="evidence" value="ECO:0007669"/>
    <property type="project" value="TreeGrafter"/>
</dbReference>